<protein>
    <submittedName>
        <fullName evidence="2">Uncharacterized protein</fullName>
    </submittedName>
</protein>
<feature type="region of interest" description="Disordered" evidence="1">
    <location>
        <begin position="23"/>
        <end position="50"/>
    </location>
</feature>
<organism evidence="2 3">
    <name type="scientific">Trichogramma kaykai</name>
    <dbReference type="NCBI Taxonomy" id="54128"/>
    <lineage>
        <taxon>Eukaryota</taxon>
        <taxon>Metazoa</taxon>
        <taxon>Ecdysozoa</taxon>
        <taxon>Arthropoda</taxon>
        <taxon>Hexapoda</taxon>
        <taxon>Insecta</taxon>
        <taxon>Pterygota</taxon>
        <taxon>Neoptera</taxon>
        <taxon>Endopterygota</taxon>
        <taxon>Hymenoptera</taxon>
        <taxon>Apocrita</taxon>
        <taxon>Proctotrupomorpha</taxon>
        <taxon>Chalcidoidea</taxon>
        <taxon>Trichogrammatidae</taxon>
        <taxon>Trichogramma</taxon>
    </lineage>
</organism>
<accession>A0ABD2W6B4</accession>
<dbReference type="PANTHER" id="PTHR47331">
    <property type="entry name" value="PHD-TYPE DOMAIN-CONTAINING PROTEIN"/>
    <property type="match status" value="1"/>
</dbReference>
<name>A0ABD2W6B4_9HYME</name>
<evidence type="ECO:0000256" key="1">
    <source>
        <dbReference type="SAM" id="MobiDB-lite"/>
    </source>
</evidence>
<dbReference type="AlphaFoldDB" id="A0ABD2W6B4"/>
<feature type="compositionally biased region" description="Basic and acidic residues" evidence="1">
    <location>
        <begin position="31"/>
        <end position="46"/>
    </location>
</feature>
<evidence type="ECO:0000313" key="2">
    <source>
        <dbReference type="EMBL" id="KAL3388351.1"/>
    </source>
</evidence>
<sequence length="207" mass="23121">MCKDCKSIATCFTCNGKHHTLLHTPRKKDAKKTSERQLDDGSELDKTSSTTQNVLATVSSKVNEKVLETLLATAQVRVSATGDEIATVRALVDQCAESSFVTENLCQRLLLRKRKVSVPISGIGPGPAKTRAEVEISIRPHFESQFKLSFKAYVLPAITNYQPFCKESREWQHIEDLQLADPNFARPGRVDLLLSTQIHARIMQELL</sequence>
<evidence type="ECO:0000313" key="3">
    <source>
        <dbReference type="Proteomes" id="UP001627154"/>
    </source>
</evidence>
<dbReference type="Proteomes" id="UP001627154">
    <property type="component" value="Unassembled WGS sequence"/>
</dbReference>
<gene>
    <name evidence="2" type="ORF">TKK_016580</name>
</gene>
<reference evidence="2 3" key="1">
    <citation type="journal article" date="2024" name="bioRxiv">
        <title>A reference genome for Trichogramma kaykai: A tiny desert-dwelling parasitoid wasp with competing sex-ratio distorters.</title>
        <authorList>
            <person name="Culotta J."/>
            <person name="Lindsey A.R."/>
        </authorList>
    </citation>
    <scope>NUCLEOTIDE SEQUENCE [LARGE SCALE GENOMIC DNA]</scope>
    <source>
        <strain evidence="2 3">KSX58</strain>
    </source>
</reference>
<proteinExistence type="predicted"/>
<comment type="caution">
    <text evidence="2">The sequence shown here is derived from an EMBL/GenBank/DDBJ whole genome shotgun (WGS) entry which is preliminary data.</text>
</comment>
<dbReference type="PANTHER" id="PTHR47331:SF4">
    <property type="entry name" value="PEPTIDASE S1 DOMAIN-CONTAINING PROTEIN"/>
    <property type="match status" value="1"/>
</dbReference>
<dbReference type="EMBL" id="JBJJXI010000134">
    <property type="protein sequence ID" value="KAL3388351.1"/>
    <property type="molecule type" value="Genomic_DNA"/>
</dbReference>
<keyword evidence="3" id="KW-1185">Reference proteome</keyword>